<dbReference type="OrthoDB" id="5003985at2759"/>
<comment type="similarity">
    <text evidence="1 5">Belongs to the cyclin family.</text>
</comment>
<dbReference type="SUPFAM" id="SSF47954">
    <property type="entry name" value="Cyclin-like"/>
    <property type="match status" value="2"/>
</dbReference>
<dbReference type="InterPro" id="IPR046965">
    <property type="entry name" value="Cyclin_A/B-like"/>
</dbReference>
<dbReference type="OMA" id="CELPEIA"/>
<keyword evidence="4" id="KW-0131">Cell cycle</keyword>
<dbReference type="InterPro" id="IPR039361">
    <property type="entry name" value="Cyclin"/>
</dbReference>
<gene>
    <name evidence="8" type="ORF">FPOA_12089</name>
</gene>
<dbReference type="FunFam" id="1.10.472.10:FF:000010">
    <property type="entry name" value="G1/S-specific cyclin Cln1"/>
    <property type="match status" value="1"/>
</dbReference>
<dbReference type="PIRSF" id="PIRSF001771">
    <property type="entry name" value="Cyclin_A_B_D_E"/>
    <property type="match status" value="1"/>
</dbReference>
<evidence type="ECO:0000256" key="2">
    <source>
        <dbReference type="ARBA" id="ARBA00022618"/>
    </source>
</evidence>
<dbReference type="STRING" id="36050.A0A1B8AAE7"/>
<evidence type="ECO:0000313" key="9">
    <source>
        <dbReference type="Proteomes" id="UP000091967"/>
    </source>
</evidence>
<evidence type="ECO:0000256" key="4">
    <source>
        <dbReference type="ARBA" id="ARBA00023306"/>
    </source>
</evidence>
<dbReference type="SMART" id="SM01332">
    <property type="entry name" value="Cyclin_C"/>
    <property type="match status" value="1"/>
</dbReference>
<dbReference type="Pfam" id="PF00134">
    <property type="entry name" value="Cyclin_N"/>
    <property type="match status" value="1"/>
</dbReference>
<feature type="domain" description="Cyclin-like" evidence="6">
    <location>
        <begin position="59"/>
        <end position="150"/>
    </location>
</feature>
<dbReference type="GO" id="GO:0051726">
    <property type="term" value="P:regulation of cell cycle"/>
    <property type="evidence" value="ECO:0007669"/>
    <property type="project" value="UniProtKB-ARBA"/>
</dbReference>
<dbReference type="GO" id="GO:0044843">
    <property type="term" value="P:cell cycle G1/S phase transition"/>
    <property type="evidence" value="ECO:0007669"/>
    <property type="project" value="UniProtKB-ARBA"/>
</dbReference>
<dbReference type="EMBL" id="LYXU01000018">
    <property type="protein sequence ID" value="OBS17448.1"/>
    <property type="molecule type" value="Genomic_DNA"/>
</dbReference>
<keyword evidence="2" id="KW-0132">Cell division</keyword>
<name>A0A1B8AAE7_FUSPO</name>
<dbReference type="Gene3D" id="1.10.472.10">
    <property type="entry name" value="Cyclin-like"/>
    <property type="match status" value="2"/>
</dbReference>
<dbReference type="InterPro" id="IPR013763">
    <property type="entry name" value="Cyclin-like_dom"/>
</dbReference>
<accession>A0A1B8AAE7</accession>
<dbReference type="PANTHER" id="PTHR10177">
    <property type="entry name" value="CYCLINS"/>
    <property type="match status" value="1"/>
</dbReference>
<feature type="domain" description="Cyclin C-terminal" evidence="7">
    <location>
        <begin position="159"/>
        <end position="265"/>
    </location>
</feature>
<dbReference type="SMART" id="SM00385">
    <property type="entry name" value="CYCLIN"/>
    <property type="match status" value="1"/>
</dbReference>
<dbReference type="Proteomes" id="UP000091967">
    <property type="component" value="Unassembled WGS sequence"/>
</dbReference>
<dbReference type="InterPro" id="IPR004367">
    <property type="entry name" value="Cyclin_C-dom"/>
</dbReference>
<dbReference type="InterPro" id="IPR048258">
    <property type="entry name" value="Cyclins_cyclin-box"/>
</dbReference>
<evidence type="ECO:0000256" key="3">
    <source>
        <dbReference type="ARBA" id="ARBA00023127"/>
    </source>
</evidence>
<proteinExistence type="inferred from homology"/>
<comment type="caution">
    <text evidence="8">The sequence shown here is derived from an EMBL/GenBank/DDBJ whole genome shotgun (WGS) entry which is preliminary data.</text>
</comment>
<organism evidence="8 9">
    <name type="scientific">Fusarium poae</name>
    <dbReference type="NCBI Taxonomy" id="36050"/>
    <lineage>
        <taxon>Eukaryota</taxon>
        <taxon>Fungi</taxon>
        <taxon>Dikarya</taxon>
        <taxon>Ascomycota</taxon>
        <taxon>Pezizomycotina</taxon>
        <taxon>Sordariomycetes</taxon>
        <taxon>Hypocreomycetidae</taxon>
        <taxon>Hypocreales</taxon>
        <taxon>Nectriaceae</taxon>
        <taxon>Fusarium</taxon>
    </lineage>
</organism>
<sequence>MDQNQTRASGFIDTLWEEDDYLEDIIDHLAYMEDVTLPSILMIEKQEQITWDLRSNLIDFVTRSHQHFRLPSHVLFLSINLIDRYCSRKQVFEEHYWLLGSVALFVASKYGDKTDRGRNLIPLSVRDIRKLCHDIFDEHMIAQMEVSILYTLDWVMGHPTTDHYLDFLLVGEPRGGELASMAAYLSEISLYHPEFAGIKPSVIATSCCMLAKSILFGTVSIGTNTEIVVMETLNSLWKRLRQPPPAISDKYSTQSQHYVAQTVFYRLAG</sequence>
<evidence type="ECO:0000256" key="5">
    <source>
        <dbReference type="RuleBase" id="RU000383"/>
    </source>
</evidence>
<evidence type="ECO:0000313" key="8">
    <source>
        <dbReference type="EMBL" id="OBS17448.1"/>
    </source>
</evidence>
<evidence type="ECO:0000259" key="6">
    <source>
        <dbReference type="SMART" id="SM00385"/>
    </source>
</evidence>
<dbReference type="GO" id="GO:0016538">
    <property type="term" value="F:cyclin-dependent protein serine/threonine kinase regulator activity"/>
    <property type="evidence" value="ECO:0007669"/>
    <property type="project" value="InterPro"/>
</dbReference>
<dbReference type="Pfam" id="PF02984">
    <property type="entry name" value="Cyclin_C"/>
    <property type="match status" value="1"/>
</dbReference>
<dbReference type="GO" id="GO:0051301">
    <property type="term" value="P:cell division"/>
    <property type="evidence" value="ECO:0007669"/>
    <property type="project" value="UniProtKB-KW"/>
</dbReference>
<dbReference type="AlphaFoldDB" id="A0A1B8AAE7"/>
<keyword evidence="9" id="KW-1185">Reference proteome</keyword>
<protein>
    <submittedName>
        <fullName evidence="8">Uncharacterized protein</fullName>
    </submittedName>
</protein>
<dbReference type="PROSITE" id="PS00292">
    <property type="entry name" value="CYCLINS"/>
    <property type="match status" value="1"/>
</dbReference>
<dbReference type="InterPro" id="IPR036915">
    <property type="entry name" value="Cyclin-like_sf"/>
</dbReference>
<evidence type="ECO:0000259" key="7">
    <source>
        <dbReference type="SMART" id="SM01332"/>
    </source>
</evidence>
<dbReference type="CDD" id="cd20537">
    <property type="entry name" value="CYCLIN_CCNO-like_rpt2"/>
    <property type="match status" value="1"/>
</dbReference>
<keyword evidence="3 5" id="KW-0195">Cyclin</keyword>
<dbReference type="InterPro" id="IPR006671">
    <property type="entry name" value="Cyclin_N"/>
</dbReference>
<evidence type="ECO:0000256" key="1">
    <source>
        <dbReference type="ARBA" id="ARBA00008742"/>
    </source>
</evidence>
<dbReference type="GO" id="GO:0044772">
    <property type="term" value="P:mitotic cell cycle phase transition"/>
    <property type="evidence" value="ECO:0007669"/>
    <property type="project" value="InterPro"/>
</dbReference>
<reference evidence="8 9" key="1">
    <citation type="submission" date="2016-06" db="EMBL/GenBank/DDBJ databases">
        <title>Living apart together: crosstalk between the core and supernumerary genomes in a fungal plant pathogen.</title>
        <authorList>
            <person name="Vanheule A."/>
            <person name="Audenaert K."/>
            <person name="Warris S."/>
            <person name="Van De Geest H."/>
            <person name="Schijlen E."/>
            <person name="Hofte M."/>
            <person name="De Saeger S."/>
            <person name="Haesaert G."/>
            <person name="Waalwijk C."/>
            <person name="Van Der Lee T."/>
        </authorList>
    </citation>
    <scope>NUCLEOTIDE SEQUENCE [LARGE SCALE GENOMIC DNA]</scope>
    <source>
        <strain evidence="8 9">2516</strain>
    </source>
</reference>